<sequence>MATTCVTGAASANEAIRQFMAARTGRPLWQDEAEEYERLLAAWASAAHAPKAT</sequence>
<proteinExistence type="predicted"/>
<protein>
    <submittedName>
        <fullName evidence="1">Uncharacterized protein</fullName>
    </submittedName>
</protein>
<dbReference type="EMBL" id="BLIN01000003">
    <property type="protein sequence ID" value="GFE06826.1"/>
    <property type="molecule type" value="Genomic_DNA"/>
</dbReference>
<evidence type="ECO:0000313" key="3">
    <source>
        <dbReference type="Proteomes" id="UP000435837"/>
    </source>
</evidence>
<reference evidence="2" key="2">
    <citation type="submission" date="2022-10" db="EMBL/GenBank/DDBJ databases">
        <title>The complete genomes of actinobacterial strains from the NBC collection.</title>
        <authorList>
            <person name="Joergensen T.S."/>
            <person name="Alvarez Arevalo M."/>
            <person name="Sterndorff E.B."/>
            <person name="Faurdal D."/>
            <person name="Vuksanovic O."/>
            <person name="Mourched A.-S."/>
            <person name="Charusanti P."/>
            <person name="Shaw S."/>
            <person name="Blin K."/>
            <person name="Weber T."/>
        </authorList>
    </citation>
    <scope>NUCLEOTIDE SEQUENCE</scope>
    <source>
        <strain evidence="2">NBC_01256</strain>
    </source>
</reference>
<keyword evidence="4" id="KW-1185">Reference proteome</keyword>
<evidence type="ECO:0000313" key="2">
    <source>
        <dbReference type="EMBL" id="WUS21951.1"/>
    </source>
</evidence>
<gene>
    <name evidence="2" type="ORF">OG727_06420</name>
    <name evidence="1" type="ORF">Scani_30940</name>
</gene>
<name>A0A640S8T4_9ACTN</name>
<organism evidence="1 3">
    <name type="scientific">Streptomyces caniferus</name>
    <dbReference type="NCBI Taxonomy" id="285557"/>
    <lineage>
        <taxon>Bacteria</taxon>
        <taxon>Bacillati</taxon>
        <taxon>Actinomycetota</taxon>
        <taxon>Actinomycetes</taxon>
        <taxon>Kitasatosporales</taxon>
        <taxon>Streptomycetaceae</taxon>
        <taxon>Streptomyces</taxon>
    </lineage>
</organism>
<dbReference type="EMBL" id="CP108473">
    <property type="protein sequence ID" value="WUS21951.1"/>
    <property type="molecule type" value="Genomic_DNA"/>
</dbReference>
<accession>A0A640S8T4</accession>
<evidence type="ECO:0000313" key="4">
    <source>
        <dbReference type="Proteomes" id="UP001432292"/>
    </source>
</evidence>
<dbReference type="Proteomes" id="UP001432292">
    <property type="component" value="Chromosome"/>
</dbReference>
<dbReference type="AlphaFoldDB" id="A0A640S8T4"/>
<dbReference type="RefSeq" id="WP_167538082.1">
    <property type="nucleotide sequence ID" value="NZ_BAAATH010000006.1"/>
</dbReference>
<reference evidence="1 3" key="1">
    <citation type="submission" date="2019-12" db="EMBL/GenBank/DDBJ databases">
        <title>Whole genome shotgun sequence of Streptomyces caniferus NBRC 15389.</title>
        <authorList>
            <person name="Ichikawa N."/>
            <person name="Kimura A."/>
            <person name="Kitahashi Y."/>
            <person name="Komaki H."/>
            <person name="Tamura T."/>
        </authorList>
    </citation>
    <scope>NUCLEOTIDE SEQUENCE [LARGE SCALE GENOMIC DNA]</scope>
    <source>
        <strain evidence="1 3">NBRC 15389</strain>
    </source>
</reference>
<dbReference type="GeneID" id="96639485"/>
<evidence type="ECO:0000313" key="1">
    <source>
        <dbReference type="EMBL" id="GFE06826.1"/>
    </source>
</evidence>
<dbReference type="Proteomes" id="UP000435837">
    <property type="component" value="Unassembled WGS sequence"/>
</dbReference>